<gene>
    <name evidence="1" type="ORF">HMPREF3206_00495</name>
</gene>
<accession>A0A133NIP2</accession>
<evidence type="ECO:0000313" key="1">
    <source>
        <dbReference type="EMBL" id="KXA16144.1"/>
    </source>
</evidence>
<dbReference type="EMBL" id="LRPX01000021">
    <property type="protein sequence ID" value="KXA16144.1"/>
    <property type="molecule type" value="Genomic_DNA"/>
</dbReference>
<name>A0A133NIP2_9FUSO</name>
<keyword evidence="2" id="KW-1185">Reference proteome</keyword>
<dbReference type="Proteomes" id="UP000070617">
    <property type="component" value="Unassembled WGS sequence"/>
</dbReference>
<organism evidence="1 2">
    <name type="scientific">Fusobacterium equinum</name>
    <dbReference type="NCBI Taxonomy" id="134605"/>
    <lineage>
        <taxon>Bacteria</taxon>
        <taxon>Fusobacteriati</taxon>
        <taxon>Fusobacteriota</taxon>
        <taxon>Fusobacteriia</taxon>
        <taxon>Fusobacteriales</taxon>
        <taxon>Fusobacteriaceae</taxon>
        <taxon>Fusobacterium</taxon>
    </lineage>
</organism>
<dbReference type="PROSITE" id="PS51257">
    <property type="entry name" value="PROKAR_LIPOPROTEIN"/>
    <property type="match status" value="1"/>
</dbReference>
<evidence type="ECO:0008006" key="3">
    <source>
        <dbReference type="Google" id="ProtNLM"/>
    </source>
</evidence>
<dbReference type="RefSeq" id="WP_008801070.1">
    <property type="nucleotide sequence ID" value="NZ_KQ956517.1"/>
</dbReference>
<dbReference type="PATRIC" id="fig|134605.3.peg.498"/>
<comment type="caution">
    <text evidence="1">The sequence shown here is derived from an EMBL/GenBank/DDBJ whole genome shotgun (WGS) entry which is preliminary data.</text>
</comment>
<proteinExistence type="predicted"/>
<dbReference type="AlphaFoldDB" id="A0A133NIP2"/>
<protein>
    <recommendedName>
        <fullName evidence="3">Lipoprotein</fullName>
    </recommendedName>
</protein>
<sequence length="96" mass="11109">MKYGYDSLFLTLLAFSFLGCGGTKYPVYKEDDKIDLLFEAIVNEDEKSMKELKVIPSQLTAGKNQGDKIATQEYFDWQEKIRAVEFIKAEKENKKQ</sequence>
<reference evidence="2" key="1">
    <citation type="submission" date="2016-01" db="EMBL/GenBank/DDBJ databases">
        <authorList>
            <person name="Mitreva M."/>
            <person name="Pepin K.H."/>
            <person name="Mihindukulasuriya K.A."/>
            <person name="Fulton R."/>
            <person name="Fronick C."/>
            <person name="O'Laughlin M."/>
            <person name="Miner T."/>
            <person name="Herter B."/>
            <person name="Rosa B.A."/>
            <person name="Cordes M."/>
            <person name="Tomlinson C."/>
            <person name="Wollam A."/>
            <person name="Palsikar V.B."/>
            <person name="Mardis E.R."/>
            <person name="Wilson R.K."/>
        </authorList>
    </citation>
    <scope>NUCLEOTIDE SEQUENCE [LARGE SCALE GENOMIC DNA]</scope>
    <source>
        <strain evidence="2">CMW8396</strain>
    </source>
</reference>
<evidence type="ECO:0000313" key="2">
    <source>
        <dbReference type="Proteomes" id="UP000070617"/>
    </source>
</evidence>
<dbReference type="STRING" id="134605.HMPREF3206_00495"/>